<feature type="transmembrane region" description="Helical" evidence="1">
    <location>
        <begin position="30"/>
        <end position="48"/>
    </location>
</feature>
<reference evidence="2 3" key="1">
    <citation type="submission" date="2016-10" db="EMBL/GenBank/DDBJ databases">
        <authorList>
            <person name="Varghese N."/>
            <person name="Submissions S."/>
        </authorList>
    </citation>
    <scope>NUCLEOTIDE SEQUENCE [LARGE SCALE GENOMIC DNA]</scope>
    <source>
        <strain evidence="2 3">DSM 21619</strain>
    </source>
</reference>
<accession>A0AAX2EIQ8</accession>
<feature type="transmembrane region" description="Helical" evidence="1">
    <location>
        <begin position="7"/>
        <end position="24"/>
    </location>
</feature>
<keyword evidence="1" id="KW-0472">Membrane</keyword>
<evidence type="ECO:0000256" key="1">
    <source>
        <dbReference type="SAM" id="Phobius"/>
    </source>
</evidence>
<gene>
    <name evidence="2" type="ORF">SAMN04489762_3071</name>
</gene>
<organism evidence="2 3">
    <name type="scientific">Terribacillus saccharophilus</name>
    <dbReference type="NCBI Taxonomy" id="361277"/>
    <lineage>
        <taxon>Bacteria</taxon>
        <taxon>Bacillati</taxon>
        <taxon>Bacillota</taxon>
        <taxon>Bacilli</taxon>
        <taxon>Bacillales</taxon>
        <taxon>Bacillaceae</taxon>
        <taxon>Terribacillus</taxon>
    </lineage>
</organism>
<proteinExistence type="predicted"/>
<protein>
    <submittedName>
        <fullName evidence="2">Uncharacterized protein</fullName>
    </submittedName>
</protein>
<keyword evidence="1" id="KW-1133">Transmembrane helix</keyword>
<dbReference type="AlphaFoldDB" id="A0AAX2EIQ8"/>
<sequence>MMGKCVFLHLVGIFILIGGIYLSLTETGIGVSMAIFGGLLLGIGSYLIPNKKAKRPKHQ</sequence>
<evidence type="ECO:0000313" key="3">
    <source>
        <dbReference type="Proteomes" id="UP000199735"/>
    </source>
</evidence>
<dbReference type="Proteomes" id="UP000199735">
    <property type="component" value="Unassembled WGS sequence"/>
</dbReference>
<evidence type="ECO:0000313" key="2">
    <source>
        <dbReference type="EMBL" id="SEN91616.1"/>
    </source>
</evidence>
<dbReference type="RefSeq" id="WP_123921882.1">
    <property type="nucleotide sequence ID" value="NZ_CP008876.1"/>
</dbReference>
<dbReference type="EMBL" id="FOCD01000004">
    <property type="protein sequence ID" value="SEN91616.1"/>
    <property type="molecule type" value="Genomic_DNA"/>
</dbReference>
<comment type="caution">
    <text evidence="2">The sequence shown here is derived from an EMBL/GenBank/DDBJ whole genome shotgun (WGS) entry which is preliminary data.</text>
</comment>
<dbReference type="GeneID" id="38389368"/>
<keyword evidence="1" id="KW-0812">Transmembrane</keyword>
<name>A0AAX2EIQ8_9BACI</name>